<dbReference type="RefSeq" id="WP_307903480.1">
    <property type="nucleotide sequence ID" value="NZ_AP027059.1"/>
</dbReference>
<evidence type="ECO:0000313" key="3">
    <source>
        <dbReference type="Proteomes" id="UP001321582"/>
    </source>
</evidence>
<keyword evidence="1" id="KW-1133">Transmembrane helix</keyword>
<feature type="transmembrane region" description="Helical" evidence="1">
    <location>
        <begin position="6"/>
        <end position="25"/>
    </location>
</feature>
<dbReference type="Proteomes" id="UP001321582">
    <property type="component" value="Chromosome"/>
</dbReference>
<evidence type="ECO:0000313" key="2">
    <source>
        <dbReference type="EMBL" id="BDU50616.1"/>
    </source>
</evidence>
<dbReference type="EMBL" id="AP027059">
    <property type="protein sequence ID" value="BDU50616.1"/>
    <property type="molecule type" value="Genomic_DNA"/>
</dbReference>
<gene>
    <name evidence="2" type="ORF">HLVA_11850</name>
</gene>
<keyword evidence="1" id="KW-0812">Transmembrane</keyword>
<dbReference type="KEGG" id="haby:HLVA_11850"/>
<sequence length="51" mass="5775">MENKFDWSRVIIFSLIILVALILNLNGIKKDEIKSGKITIKSTLETASIKK</sequence>
<keyword evidence="3" id="KW-1185">Reference proteome</keyword>
<organism evidence="2 3">
    <name type="scientific">Haliovirga abyssi</name>
    <dbReference type="NCBI Taxonomy" id="2996794"/>
    <lineage>
        <taxon>Bacteria</taxon>
        <taxon>Fusobacteriati</taxon>
        <taxon>Fusobacteriota</taxon>
        <taxon>Fusobacteriia</taxon>
        <taxon>Fusobacteriales</taxon>
        <taxon>Haliovirgaceae</taxon>
        <taxon>Haliovirga</taxon>
    </lineage>
</organism>
<accession>A0AAU9DAJ1</accession>
<keyword evidence="1" id="KW-0472">Membrane</keyword>
<reference evidence="2 3" key="1">
    <citation type="submission" date="2022-11" db="EMBL/GenBank/DDBJ databases">
        <title>Haliovirga abyssi gen. nov., sp. nov., a mesophilic fermentative bacterium isolated from the Iheya North hydrothermal field and the proposal of Haliovirgaceae fam. nov.</title>
        <authorList>
            <person name="Miyazaki U."/>
            <person name="Tame A."/>
            <person name="Miyazaki J."/>
            <person name="Takai K."/>
            <person name="Sawayama S."/>
            <person name="Kitajima M."/>
            <person name="Okamoto A."/>
            <person name="Nakagawa S."/>
        </authorList>
    </citation>
    <scope>NUCLEOTIDE SEQUENCE [LARGE SCALE GENOMIC DNA]</scope>
    <source>
        <strain evidence="2 3">IC12</strain>
    </source>
</reference>
<proteinExistence type="predicted"/>
<name>A0AAU9DAJ1_9FUSO</name>
<evidence type="ECO:0000256" key="1">
    <source>
        <dbReference type="SAM" id="Phobius"/>
    </source>
</evidence>
<dbReference type="AlphaFoldDB" id="A0AAU9DAJ1"/>
<protein>
    <submittedName>
        <fullName evidence="2">Uncharacterized protein</fullName>
    </submittedName>
</protein>